<feature type="domain" description="Gamma-glutamylcyclotransferase AIG2-like" evidence="4">
    <location>
        <begin position="9"/>
        <end position="106"/>
    </location>
</feature>
<accession>A0AA38UGA7</accession>
<evidence type="ECO:0000313" key="5">
    <source>
        <dbReference type="EMBL" id="KAJ3840419.1"/>
    </source>
</evidence>
<dbReference type="EMBL" id="MU806080">
    <property type="protein sequence ID" value="KAJ3840419.1"/>
    <property type="molecule type" value="Genomic_DNA"/>
</dbReference>
<keyword evidence="2" id="KW-0808">Transferase</keyword>
<dbReference type="InterPro" id="IPR013024">
    <property type="entry name" value="GGCT-like"/>
</dbReference>
<comment type="caution">
    <text evidence="5">The sequence shown here is derived from an EMBL/GenBank/DDBJ whole genome shotgun (WGS) entry which is preliminary data.</text>
</comment>
<evidence type="ECO:0000313" key="6">
    <source>
        <dbReference type="Proteomes" id="UP001163846"/>
    </source>
</evidence>
<sequence length="210" mass="23535">MTVSTYSSFFYGTLMHPKILKRVIGNDASHLQIAPAVLFEHTRHKVKSADYPGVVPYHKGRSLFSRELTHEERCVRGTLVTGLTSQDMSCLDYFEGDEYSRSNIEIHPLQSLVDISDYNATLDEASLVPVDPPPIPSASDLLPATPAQTYIYNNLDNLEADLWSFDDFVKNNAWKWYGSASYTNPDITEVDRRRELGTSSLVEGTAEVLA</sequence>
<keyword evidence="6" id="KW-1185">Reference proteome</keyword>
<dbReference type="SUPFAM" id="SSF110857">
    <property type="entry name" value="Gamma-glutamyl cyclotransferase-like"/>
    <property type="match status" value="1"/>
</dbReference>
<reference evidence="5" key="1">
    <citation type="submission" date="2022-08" db="EMBL/GenBank/DDBJ databases">
        <authorList>
            <consortium name="DOE Joint Genome Institute"/>
            <person name="Min B."/>
            <person name="Riley R."/>
            <person name="Sierra-Patev S."/>
            <person name="Naranjo-Ortiz M."/>
            <person name="Looney B."/>
            <person name="Konkel Z."/>
            <person name="Slot J.C."/>
            <person name="Sakamoto Y."/>
            <person name="Steenwyk J.L."/>
            <person name="Rokas A."/>
            <person name="Carro J."/>
            <person name="Camarero S."/>
            <person name="Ferreira P."/>
            <person name="Molpeceres G."/>
            <person name="Ruiz-Duenas F.J."/>
            <person name="Serrano A."/>
            <person name="Henrissat B."/>
            <person name="Drula E."/>
            <person name="Hughes K.W."/>
            <person name="Mata J.L."/>
            <person name="Ishikawa N.K."/>
            <person name="Vargas-Isla R."/>
            <person name="Ushijima S."/>
            <person name="Smith C.A."/>
            <person name="Ahrendt S."/>
            <person name="Andreopoulos W."/>
            <person name="He G."/>
            <person name="Labutti K."/>
            <person name="Lipzen A."/>
            <person name="Ng V."/>
            <person name="Sandor L."/>
            <person name="Barry K."/>
            <person name="Martinez A.T."/>
            <person name="Xiao Y."/>
            <person name="Gibbons J.G."/>
            <person name="Terashima K."/>
            <person name="Hibbett D.S."/>
            <person name="Grigoriev I.V."/>
        </authorList>
    </citation>
    <scope>NUCLEOTIDE SEQUENCE</scope>
    <source>
        <strain evidence="5">TFB9207</strain>
    </source>
</reference>
<dbReference type="CDD" id="cd06661">
    <property type="entry name" value="GGCT_like"/>
    <property type="match status" value="1"/>
</dbReference>
<dbReference type="Gene3D" id="3.10.490.10">
    <property type="entry name" value="Gamma-glutamyl cyclotransferase-like"/>
    <property type="match status" value="1"/>
</dbReference>
<dbReference type="PANTHER" id="PTHR31544:SF2">
    <property type="entry name" value="AIG2-LIKE PROTEIN D"/>
    <property type="match status" value="1"/>
</dbReference>
<evidence type="ECO:0000259" key="4">
    <source>
        <dbReference type="Pfam" id="PF06094"/>
    </source>
</evidence>
<dbReference type="GO" id="GO:0016740">
    <property type="term" value="F:transferase activity"/>
    <property type="evidence" value="ECO:0007669"/>
    <property type="project" value="UniProtKB-KW"/>
</dbReference>
<proteinExistence type="inferred from homology"/>
<dbReference type="InterPro" id="IPR045038">
    <property type="entry name" value="AIG2-like"/>
</dbReference>
<name>A0AA38UGA7_9AGAR</name>
<dbReference type="InterPro" id="IPR036568">
    <property type="entry name" value="GGCT-like_sf"/>
</dbReference>
<gene>
    <name evidence="5" type="ORF">F5878DRAFT_71469</name>
</gene>
<protein>
    <recommendedName>
        <fullName evidence="3">Putative gamma-glutamylcyclotransferase</fullName>
    </recommendedName>
</protein>
<comment type="similarity">
    <text evidence="1">Belongs to the gamma-glutamylcyclotransferase family.</text>
</comment>
<dbReference type="AlphaFoldDB" id="A0AA38UGA7"/>
<dbReference type="InterPro" id="IPR009288">
    <property type="entry name" value="AIG2-like_dom"/>
</dbReference>
<evidence type="ECO:0000256" key="1">
    <source>
        <dbReference type="ARBA" id="ARBA00008861"/>
    </source>
</evidence>
<dbReference type="Proteomes" id="UP001163846">
    <property type="component" value="Unassembled WGS sequence"/>
</dbReference>
<dbReference type="PANTHER" id="PTHR31544">
    <property type="entry name" value="AIG2-LIKE PROTEIN D"/>
    <property type="match status" value="1"/>
</dbReference>
<organism evidence="5 6">
    <name type="scientific">Lentinula raphanica</name>
    <dbReference type="NCBI Taxonomy" id="153919"/>
    <lineage>
        <taxon>Eukaryota</taxon>
        <taxon>Fungi</taxon>
        <taxon>Dikarya</taxon>
        <taxon>Basidiomycota</taxon>
        <taxon>Agaricomycotina</taxon>
        <taxon>Agaricomycetes</taxon>
        <taxon>Agaricomycetidae</taxon>
        <taxon>Agaricales</taxon>
        <taxon>Marasmiineae</taxon>
        <taxon>Omphalotaceae</taxon>
        <taxon>Lentinula</taxon>
    </lineage>
</organism>
<dbReference type="Pfam" id="PF06094">
    <property type="entry name" value="GGACT"/>
    <property type="match status" value="1"/>
</dbReference>
<evidence type="ECO:0000256" key="3">
    <source>
        <dbReference type="ARBA" id="ARBA00030602"/>
    </source>
</evidence>
<evidence type="ECO:0000256" key="2">
    <source>
        <dbReference type="ARBA" id="ARBA00022679"/>
    </source>
</evidence>